<dbReference type="AlphaFoldDB" id="A0A4R4W5E5"/>
<dbReference type="Proteomes" id="UP000294543">
    <property type="component" value="Unassembled WGS sequence"/>
</dbReference>
<feature type="domain" description="Bacterial transcriptional activator" evidence="5">
    <location>
        <begin position="801"/>
        <end position="942"/>
    </location>
</feature>
<dbReference type="SUPFAM" id="SSF48452">
    <property type="entry name" value="TPR-like"/>
    <property type="match status" value="1"/>
</dbReference>
<dbReference type="CDD" id="cd00118">
    <property type="entry name" value="LysM"/>
    <property type="match status" value="1"/>
</dbReference>
<gene>
    <name evidence="6" type="ORF">E1294_42045</name>
</gene>
<feature type="transmembrane region" description="Helical" evidence="4">
    <location>
        <begin position="21"/>
        <end position="40"/>
    </location>
</feature>
<keyword evidence="1" id="KW-0805">Transcription regulation</keyword>
<comment type="caution">
    <text evidence="6">The sequence shown here is derived from an EMBL/GenBank/DDBJ whole genome shotgun (WGS) entry which is preliminary data.</text>
</comment>
<dbReference type="InterPro" id="IPR051677">
    <property type="entry name" value="AfsR-DnrI-RedD_regulator"/>
</dbReference>
<feature type="transmembrane region" description="Helical" evidence="4">
    <location>
        <begin position="66"/>
        <end position="91"/>
    </location>
</feature>
<evidence type="ECO:0000256" key="2">
    <source>
        <dbReference type="ARBA" id="ARBA00023163"/>
    </source>
</evidence>
<dbReference type="EMBL" id="SMKP01000184">
    <property type="protein sequence ID" value="TDD13161.1"/>
    <property type="molecule type" value="Genomic_DNA"/>
</dbReference>
<feature type="compositionally biased region" description="Low complexity" evidence="3">
    <location>
        <begin position="254"/>
        <end position="288"/>
    </location>
</feature>
<keyword evidence="4" id="KW-0472">Membrane</keyword>
<keyword evidence="2" id="KW-0804">Transcription</keyword>
<dbReference type="InterPro" id="IPR011990">
    <property type="entry name" value="TPR-like_helical_dom_sf"/>
</dbReference>
<feature type="region of interest" description="Disordered" evidence="3">
    <location>
        <begin position="681"/>
        <end position="701"/>
    </location>
</feature>
<keyword evidence="4" id="KW-0812">Transmembrane</keyword>
<name>A0A4R4W5E5_9ACTN</name>
<dbReference type="GO" id="GO:0006355">
    <property type="term" value="P:regulation of DNA-templated transcription"/>
    <property type="evidence" value="ECO:0007669"/>
    <property type="project" value="TreeGrafter"/>
</dbReference>
<evidence type="ECO:0000256" key="1">
    <source>
        <dbReference type="ARBA" id="ARBA00023015"/>
    </source>
</evidence>
<dbReference type="PANTHER" id="PTHR35807:SF1">
    <property type="entry name" value="TRANSCRIPTIONAL REGULATOR REDD"/>
    <property type="match status" value="1"/>
</dbReference>
<accession>A0A4R4W5E5</accession>
<feature type="transmembrane region" description="Helical" evidence="4">
    <location>
        <begin position="112"/>
        <end position="133"/>
    </location>
</feature>
<evidence type="ECO:0000259" key="5">
    <source>
        <dbReference type="SMART" id="SM01043"/>
    </source>
</evidence>
<dbReference type="Pfam" id="PF03704">
    <property type="entry name" value="BTAD"/>
    <property type="match status" value="1"/>
</dbReference>
<feature type="compositionally biased region" description="Basic residues" evidence="3">
    <location>
        <begin position="329"/>
        <end position="338"/>
    </location>
</feature>
<feature type="region of interest" description="Disordered" evidence="3">
    <location>
        <begin position="329"/>
        <end position="360"/>
    </location>
</feature>
<dbReference type="InterPro" id="IPR018392">
    <property type="entry name" value="LysM"/>
</dbReference>
<evidence type="ECO:0000256" key="4">
    <source>
        <dbReference type="SAM" id="Phobius"/>
    </source>
</evidence>
<protein>
    <submittedName>
        <fullName evidence="6">LysM peptidoglycan-binding domain-containing protein</fullName>
    </submittedName>
</protein>
<dbReference type="PANTHER" id="PTHR35807">
    <property type="entry name" value="TRANSCRIPTIONAL REGULATOR REDD-RELATED"/>
    <property type="match status" value="1"/>
</dbReference>
<dbReference type="InterPro" id="IPR005158">
    <property type="entry name" value="BTAD"/>
</dbReference>
<keyword evidence="7" id="KW-1185">Reference proteome</keyword>
<organism evidence="6 7">
    <name type="scientific">Nonomuraea diastatica</name>
    <dbReference type="NCBI Taxonomy" id="1848329"/>
    <lineage>
        <taxon>Bacteria</taxon>
        <taxon>Bacillati</taxon>
        <taxon>Actinomycetota</taxon>
        <taxon>Actinomycetes</taxon>
        <taxon>Streptosporangiales</taxon>
        <taxon>Streptosporangiaceae</taxon>
        <taxon>Nonomuraea</taxon>
    </lineage>
</organism>
<proteinExistence type="predicted"/>
<keyword evidence="4" id="KW-1133">Transmembrane helix</keyword>
<evidence type="ECO:0000313" key="6">
    <source>
        <dbReference type="EMBL" id="TDD13161.1"/>
    </source>
</evidence>
<dbReference type="InterPro" id="IPR036779">
    <property type="entry name" value="LysM_dom_sf"/>
</dbReference>
<dbReference type="SMART" id="SM01043">
    <property type="entry name" value="BTAD"/>
    <property type="match status" value="1"/>
</dbReference>
<feature type="region of interest" description="Disordered" evidence="3">
    <location>
        <begin position="211"/>
        <end position="289"/>
    </location>
</feature>
<dbReference type="Gene3D" id="1.10.10.10">
    <property type="entry name" value="Winged helix-like DNA-binding domain superfamily/Winged helix DNA-binding domain"/>
    <property type="match status" value="1"/>
</dbReference>
<reference evidence="6 7" key="1">
    <citation type="submission" date="2019-03" db="EMBL/GenBank/DDBJ databases">
        <title>Draft genome sequences of novel Actinobacteria.</title>
        <authorList>
            <person name="Sahin N."/>
            <person name="Ay H."/>
            <person name="Saygin H."/>
        </authorList>
    </citation>
    <scope>NUCLEOTIDE SEQUENCE [LARGE SCALE GENOMIC DNA]</scope>
    <source>
        <strain evidence="6 7">KC712</strain>
    </source>
</reference>
<dbReference type="RefSeq" id="WP_132516694.1">
    <property type="nucleotide sequence ID" value="NZ_SMKP01000184.1"/>
</dbReference>
<dbReference type="Gene3D" id="1.25.40.10">
    <property type="entry name" value="Tetratricopeptide repeat domain"/>
    <property type="match status" value="1"/>
</dbReference>
<evidence type="ECO:0000256" key="3">
    <source>
        <dbReference type="SAM" id="MobiDB-lite"/>
    </source>
</evidence>
<dbReference type="InterPro" id="IPR036388">
    <property type="entry name" value="WH-like_DNA-bd_sf"/>
</dbReference>
<dbReference type="OrthoDB" id="8444614at2"/>
<dbReference type="Gene3D" id="3.10.350.10">
    <property type="entry name" value="LysM domain"/>
    <property type="match status" value="1"/>
</dbReference>
<evidence type="ECO:0000313" key="7">
    <source>
        <dbReference type="Proteomes" id="UP000294543"/>
    </source>
</evidence>
<sequence>MTARPVRPRQGLTTMMQGLTALVILVCLIAGGPVALYVLAGSPLPTSLPSLQEIVSALSRPDDGTLLLAALKIIGWMAWGSFTTAVLLEVAARLRGRASATRVPGLGAMQRLAAHLITAIAVALGSPAVAFAATPPPTISATALTDPGMAAPPTILGLERAQAEHVVKPGECLWRIAKEVLGDGNAYRKIVNLNLGHTMTDGRVFTDPAEIHPGWKLRMPPDQQPRADRTEPSTSQQHEGHDEAIPPFDQPHRTATPGSTPSSTPSAIVPTAATSTTSPVPSSVVLSPHPDEGASTDLAVEAVDVGLFASGMLAGGIVTRLAMFRHAQRQHRRTGRRIRLPDQPRVQDREQRLRRSATPDSANDLRAAMRVLAGTVRRDALAMPDIVGVHVTSHSLEVLLGSRPERAPEPFRNAPDADGMAWRLDTDGHAEVVELAGLYGHGDPLPGLFTAGRTHTGGYLLVDLERLGLSACYGPADLVDQVLCTAATEAAANPWSGWFDALLVGCDDLEAFNDRVHTCSDIDEALALLELRASELQASLETPARRTTGDVRERRLRNPDADEWRLTILVSRVIPSPAQMRRLAGLSAGKGGIAALVAADEDTARLAPSRIKLSAGAAPQMTLEAVGLTVHPEAMPPEFYADIAALFTTAADLDDVPADAPPYPADRRVFPLTATASSTAAVPAEEADASPVASHSQPSASSAEPECALHVLGPIELKGSLTPLQGKQLELVVALALNPSGLSNIQLATLLGSDPDHPKPQDSLRQLITRTRRALGPASEDSERIVYDSRSKIYRVHAITLDWALFGELIARGAEHGLDGRDDLRAALALVRGRPLDGAYYWWVDTPLLECMRAETVDAAELLAGLELQADHPQWAARAARTGLSADPTAEQLWRWLMRAEHEMGNTAGVHETWHKCLDAINDVSPDGEPHPSTTQVYHELTGRADAPWPSVEFARARH</sequence>
<dbReference type="GO" id="GO:0003677">
    <property type="term" value="F:DNA binding"/>
    <property type="evidence" value="ECO:0007669"/>
    <property type="project" value="TreeGrafter"/>
</dbReference>
<feature type="compositionally biased region" description="Basic and acidic residues" evidence="3">
    <location>
        <begin position="339"/>
        <end position="353"/>
    </location>
</feature>